<sequence>MIIDRQLQNNVLHYLKEKYSDGASGMELYCVAYDENIKTEQLQKQPYLGKYHNLQDNLNYLNEHGLINIYPNFKITAKGIDFITDDGGLSAILNVQTITLHQDTIQIIIEAINQSALNPTDKQKFVDELKSLPAESTKHILFELLSKGIANFPSLSALMNM</sequence>
<dbReference type="AlphaFoldDB" id="A0A1V3L590"/>
<organism evidence="1 2">
    <name type="scientific">Rodentibacter ratti</name>
    <dbReference type="NCBI Taxonomy" id="1906745"/>
    <lineage>
        <taxon>Bacteria</taxon>
        <taxon>Pseudomonadati</taxon>
        <taxon>Pseudomonadota</taxon>
        <taxon>Gammaproteobacteria</taxon>
        <taxon>Pasteurellales</taxon>
        <taxon>Pasteurellaceae</taxon>
        <taxon>Rodentibacter</taxon>
    </lineage>
</organism>
<evidence type="ECO:0000313" key="1">
    <source>
        <dbReference type="EMBL" id="OOF85119.1"/>
    </source>
</evidence>
<dbReference type="EMBL" id="MLAI01000024">
    <property type="protein sequence ID" value="OOF85119.1"/>
    <property type="molecule type" value="Genomic_DNA"/>
</dbReference>
<dbReference type="Proteomes" id="UP000189353">
    <property type="component" value="Unassembled WGS sequence"/>
</dbReference>
<proteinExistence type="predicted"/>
<name>A0A1V3L590_9PAST</name>
<evidence type="ECO:0008006" key="3">
    <source>
        <dbReference type="Google" id="ProtNLM"/>
    </source>
</evidence>
<dbReference type="RefSeq" id="WP_077553453.1">
    <property type="nucleotide sequence ID" value="NZ_MLAI01000024.1"/>
</dbReference>
<reference evidence="1 2" key="1">
    <citation type="submission" date="2016-10" db="EMBL/GenBank/DDBJ databases">
        <title>Rodentibacter gen. nov. and new species.</title>
        <authorList>
            <person name="Christensen H."/>
        </authorList>
    </citation>
    <scope>NUCLEOTIDE SEQUENCE [LARGE SCALE GENOMIC DNA]</scope>
    <source>
        <strain evidence="1 2">Ppn158</strain>
    </source>
</reference>
<protein>
    <recommendedName>
        <fullName evidence="3">DUF2513 domain-containing protein</fullName>
    </recommendedName>
</protein>
<gene>
    <name evidence="1" type="ORF">BKG88_09145</name>
</gene>
<comment type="caution">
    <text evidence="1">The sequence shown here is derived from an EMBL/GenBank/DDBJ whole genome shotgun (WGS) entry which is preliminary data.</text>
</comment>
<dbReference type="OrthoDB" id="7284604at2"/>
<evidence type="ECO:0000313" key="2">
    <source>
        <dbReference type="Proteomes" id="UP000189353"/>
    </source>
</evidence>
<accession>A0A1V3L590</accession>